<organism evidence="1 2">
    <name type="scientific">Vibrio coralliilyticus</name>
    <dbReference type="NCBI Taxonomy" id="190893"/>
    <lineage>
        <taxon>Bacteria</taxon>
        <taxon>Pseudomonadati</taxon>
        <taxon>Pseudomonadota</taxon>
        <taxon>Gammaproteobacteria</taxon>
        <taxon>Vibrionales</taxon>
        <taxon>Vibrionaceae</taxon>
        <taxon>Vibrio</taxon>
    </lineage>
</organism>
<sequence>MAKYHPNKDINDVIVDAVKNGWDWVPKGTRHCKGVLRCTKSAANHRNCLCEVRIDSTPKNPTGKAKQYARAIVKLSC</sequence>
<protein>
    <submittedName>
        <fullName evidence="1">Uncharacterized protein</fullName>
    </submittedName>
</protein>
<keyword evidence="2" id="KW-1185">Reference proteome</keyword>
<geneLocation type="plasmid" evidence="1 2">
    <name>p319</name>
</geneLocation>
<reference evidence="1 2" key="1">
    <citation type="submission" date="2014-10" db="EMBL/GenBank/DDBJ databases">
        <title>The Complete Genome Sequence for the Shellfish Pathogen Vibrio coralliilyticus RE98 Isolated from a Shellfish Hatchery.</title>
        <authorList>
            <person name="Richards G.P."/>
            <person name="Bono J.L."/>
            <person name="Watson M.A."/>
            <person name="Needleman D.S."/>
        </authorList>
    </citation>
    <scope>NUCLEOTIDE SEQUENCE [LARGE SCALE GENOMIC DNA]</scope>
    <source>
        <strain evidence="1 2">RE98</strain>
        <plasmid evidence="1 2">p319</plasmid>
    </source>
</reference>
<dbReference type="KEGG" id="vcy:IX92_27585"/>
<dbReference type="AlphaFoldDB" id="A0AAN0W0S9"/>
<evidence type="ECO:0000313" key="1">
    <source>
        <dbReference type="EMBL" id="AIW22985.1"/>
    </source>
</evidence>
<accession>A0AAN0W0S9</accession>
<dbReference type="EMBL" id="CP009620">
    <property type="protein sequence ID" value="AIW22985.1"/>
    <property type="molecule type" value="Genomic_DNA"/>
</dbReference>
<keyword evidence="1" id="KW-0614">Plasmid</keyword>
<proteinExistence type="predicted"/>
<dbReference type="Proteomes" id="UP000030081">
    <property type="component" value="Plasmid p319"/>
</dbReference>
<name>A0AAN0W0S9_9VIBR</name>
<evidence type="ECO:0000313" key="2">
    <source>
        <dbReference type="Proteomes" id="UP000030081"/>
    </source>
</evidence>
<gene>
    <name evidence="1" type="ORF">IX92_27585</name>
</gene>